<evidence type="ECO:0000313" key="3">
    <source>
        <dbReference type="Proteomes" id="UP000035963"/>
    </source>
</evidence>
<dbReference type="SUPFAM" id="SSF54593">
    <property type="entry name" value="Glyoxalase/Bleomycin resistance protein/Dihydroxybiphenyl dioxygenase"/>
    <property type="match status" value="1"/>
</dbReference>
<protein>
    <submittedName>
        <fullName evidence="2">Methylmalonyl-CoA epimerase</fullName>
    </submittedName>
</protein>
<dbReference type="InterPro" id="IPR037523">
    <property type="entry name" value="VOC_core"/>
</dbReference>
<name>A0A0J1D1D7_9BURK</name>
<dbReference type="RefSeq" id="WP_047846395.1">
    <property type="nucleotide sequence ID" value="NZ_AEJF01000069.1"/>
</dbReference>
<dbReference type="InterPro" id="IPR041581">
    <property type="entry name" value="Glyoxalase_6"/>
</dbReference>
<gene>
    <name evidence="2" type="ORF">EOS_09630</name>
</gene>
<evidence type="ECO:0000259" key="1">
    <source>
        <dbReference type="PROSITE" id="PS51819"/>
    </source>
</evidence>
<proteinExistence type="predicted"/>
<dbReference type="PROSITE" id="PS51819">
    <property type="entry name" value="VOC"/>
    <property type="match status" value="1"/>
</dbReference>
<dbReference type="AlphaFoldDB" id="A0A0J1D1D7"/>
<sequence>MRIRTAYFKVTDMERSSKFWEGLLKLSPSRKSERWTEFAVGEVRIGLLLNDFGDELVGSACVPVFEFDAFGLTDFLSRAKTLGATVVLDGLDDENMKSIVLSDPEGHEFELCSCHE</sequence>
<reference evidence="2 3" key="1">
    <citation type="journal article" date="2015" name="Genome Announc.">
        <title>Draft Genome Sequence of Burkholderia sp. Strain PML1(12), an Ectomycorrhizosphere-Inhabiting Bacterium with Effective Mineral-Weathering Ability.</title>
        <authorList>
            <person name="Uroz S."/>
            <person name="Oger P."/>
        </authorList>
    </citation>
    <scope>NUCLEOTIDE SEQUENCE [LARGE SCALE GENOMIC DNA]</scope>
    <source>
        <strain evidence="3">PML1(12)</strain>
    </source>
</reference>
<dbReference type="PATRIC" id="fig|908627.4.peg.2130"/>
<dbReference type="Proteomes" id="UP000035963">
    <property type="component" value="Unassembled WGS sequence"/>
</dbReference>
<comment type="caution">
    <text evidence="2">The sequence shown here is derived from an EMBL/GenBank/DDBJ whole genome shotgun (WGS) entry which is preliminary data.</text>
</comment>
<keyword evidence="3" id="KW-1185">Reference proteome</keyword>
<organism evidence="2 3">
    <name type="scientific">Caballeronia mineralivorans PML1(12)</name>
    <dbReference type="NCBI Taxonomy" id="908627"/>
    <lineage>
        <taxon>Bacteria</taxon>
        <taxon>Pseudomonadati</taxon>
        <taxon>Pseudomonadota</taxon>
        <taxon>Betaproteobacteria</taxon>
        <taxon>Burkholderiales</taxon>
        <taxon>Burkholderiaceae</taxon>
        <taxon>Caballeronia</taxon>
    </lineage>
</organism>
<dbReference type="Pfam" id="PF18029">
    <property type="entry name" value="Glyoxalase_6"/>
    <property type="match status" value="1"/>
</dbReference>
<accession>A0A0J1D1D7</accession>
<dbReference type="InterPro" id="IPR029068">
    <property type="entry name" value="Glyas_Bleomycin-R_OHBP_Dase"/>
</dbReference>
<dbReference type="EMBL" id="AEJF01000069">
    <property type="protein sequence ID" value="KLU26456.1"/>
    <property type="molecule type" value="Genomic_DNA"/>
</dbReference>
<evidence type="ECO:0000313" key="2">
    <source>
        <dbReference type="EMBL" id="KLU26456.1"/>
    </source>
</evidence>
<dbReference type="Gene3D" id="3.10.180.10">
    <property type="entry name" value="2,3-Dihydroxybiphenyl 1,2-Dioxygenase, domain 1"/>
    <property type="match status" value="1"/>
</dbReference>
<dbReference type="CDD" id="cd06587">
    <property type="entry name" value="VOC"/>
    <property type="match status" value="1"/>
</dbReference>
<dbReference type="OrthoDB" id="9008007at2"/>
<feature type="domain" description="VOC" evidence="1">
    <location>
        <begin position="2"/>
        <end position="114"/>
    </location>
</feature>